<comment type="subunit">
    <text evidence="10">Probably interacts with PlsX.</text>
</comment>
<keyword evidence="4 10" id="KW-0812">Transmembrane</keyword>
<dbReference type="InterPro" id="IPR003811">
    <property type="entry name" value="G3P_acylTferase_PlsY"/>
</dbReference>
<evidence type="ECO:0000313" key="12">
    <source>
        <dbReference type="Proteomes" id="UP000229523"/>
    </source>
</evidence>
<dbReference type="Proteomes" id="UP000229523">
    <property type="component" value="Unassembled WGS sequence"/>
</dbReference>
<reference evidence="11 12" key="1">
    <citation type="journal article" date="2018" name="Front. Microbiol.">
        <title>Description and Comparative Genomics of Macrococcus caseolyticus subsp. hominis subsp. nov., Macrococcus goetzii sp. nov., Macrococcus epidermidis sp. nov., and Macrococcus bohemicus sp. nov., Novel Macrococci From Human Clinical Material With Virulence Potential and Suspected Uptake of Foreign DNA by Natural Transformation.</title>
        <authorList>
            <person name="Maslanova I."/>
            <person name="Wertheimer Z."/>
            <person name="Sedlacek I."/>
            <person name="Svec P."/>
            <person name="Indrakova A."/>
            <person name="Kovarovic V."/>
            <person name="Schumann P."/>
            <person name="Sproer C."/>
            <person name="Kralova S."/>
            <person name="Sedo O."/>
            <person name="Kristofova L."/>
            <person name="Vrbovska V."/>
            <person name="Fuzik T."/>
            <person name="Petras P."/>
            <person name="Zdrahal Z."/>
            <person name="Ruzickova V."/>
            <person name="Doskar J."/>
            <person name="Pantucek R."/>
        </authorList>
    </citation>
    <scope>NUCLEOTIDE SEQUENCE [LARGE SCALE GENOMIC DNA]</scope>
    <source>
        <strain evidence="11 12">CCM 4927</strain>
    </source>
</reference>
<keyword evidence="2 10" id="KW-0444">Lipid biosynthesis</keyword>
<feature type="transmembrane region" description="Helical" evidence="10">
    <location>
        <begin position="153"/>
        <end position="173"/>
    </location>
</feature>
<keyword evidence="12" id="KW-1185">Reference proteome</keyword>
<dbReference type="SMART" id="SM01207">
    <property type="entry name" value="G3P_acyltransf"/>
    <property type="match status" value="1"/>
</dbReference>
<comment type="caution">
    <text evidence="11">The sequence shown here is derived from an EMBL/GenBank/DDBJ whole genome shotgun (WGS) entry which is preliminary data.</text>
</comment>
<evidence type="ECO:0000256" key="6">
    <source>
        <dbReference type="ARBA" id="ARBA00023098"/>
    </source>
</evidence>
<name>A0A2G5NSP1_9STAP</name>
<evidence type="ECO:0000256" key="2">
    <source>
        <dbReference type="ARBA" id="ARBA00022516"/>
    </source>
</evidence>
<keyword evidence="1 10" id="KW-1003">Cell membrane</keyword>
<evidence type="ECO:0000313" key="11">
    <source>
        <dbReference type="EMBL" id="RAI82706.1"/>
    </source>
</evidence>
<keyword evidence="5 10" id="KW-1133">Transmembrane helix</keyword>
<comment type="similarity">
    <text evidence="10">Belongs to the PlsY family.</text>
</comment>
<comment type="catalytic activity">
    <reaction evidence="10">
        <text>an acyl phosphate + sn-glycerol 3-phosphate = a 1-acyl-sn-glycero-3-phosphate + phosphate</text>
        <dbReference type="Rhea" id="RHEA:34075"/>
        <dbReference type="ChEBI" id="CHEBI:43474"/>
        <dbReference type="ChEBI" id="CHEBI:57597"/>
        <dbReference type="ChEBI" id="CHEBI:57970"/>
        <dbReference type="ChEBI" id="CHEBI:59918"/>
        <dbReference type="EC" id="2.3.1.275"/>
    </reaction>
</comment>
<dbReference type="HAMAP" id="MF_01043">
    <property type="entry name" value="PlsY"/>
    <property type="match status" value="1"/>
</dbReference>
<gene>
    <name evidence="10" type="primary">plsY</name>
    <name evidence="11" type="ORF">BFS35_003200</name>
</gene>
<comment type="subcellular location">
    <subcellularLocation>
        <location evidence="10">Cell membrane</location>
        <topology evidence="10">Multi-pass membrane protein</topology>
    </subcellularLocation>
</comment>
<sequence length="195" mass="21200">MIIAMMLIAAYLIGSIPTGLIIGKLFYNIDIRQHGSGNLGATNTFRILGKKAGIFVTIFDVLKGTIPALFPVIFNQSVHPIIIGVAAVIGHVYPIYLKFKGGKAVATSAGVILGTNPVLFLIIAVIFFTLLFTTKMVSLTSMLTSIANFIGSLFFDDKILMGVSFIIMIVIIVRHKSNIERIINGSEPKINFKKK</sequence>
<keyword evidence="7 10" id="KW-0472">Membrane</keyword>
<evidence type="ECO:0000256" key="8">
    <source>
        <dbReference type="ARBA" id="ARBA00023209"/>
    </source>
</evidence>
<evidence type="ECO:0000256" key="7">
    <source>
        <dbReference type="ARBA" id="ARBA00023136"/>
    </source>
</evidence>
<organism evidence="11 12">
    <name type="scientific">Macrococcoides goetzii</name>
    <dbReference type="NCBI Taxonomy" id="1891097"/>
    <lineage>
        <taxon>Bacteria</taxon>
        <taxon>Bacillati</taxon>
        <taxon>Bacillota</taxon>
        <taxon>Bacilli</taxon>
        <taxon>Bacillales</taxon>
        <taxon>Staphylococcaceae</taxon>
        <taxon>Macrococcoides</taxon>
    </lineage>
</organism>
<dbReference type="RefSeq" id="WP_099577909.1">
    <property type="nucleotide sequence ID" value="NZ_MJBI02000001.1"/>
</dbReference>
<feature type="transmembrane region" description="Helical" evidence="10">
    <location>
        <begin position="52"/>
        <end position="74"/>
    </location>
</feature>
<dbReference type="PANTHER" id="PTHR30309">
    <property type="entry name" value="INNER MEMBRANE PROTEIN YGIH"/>
    <property type="match status" value="1"/>
</dbReference>
<dbReference type="GO" id="GO:0008654">
    <property type="term" value="P:phospholipid biosynthetic process"/>
    <property type="evidence" value="ECO:0007669"/>
    <property type="project" value="UniProtKB-UniRule"/>
</dbReference>
<evidence type="ECO:0000256" key="10">
    <source>
        <dbReference type="HAMAP-Rule" id="MF_01043"/>
    </source>
</evidence>
<dbReference type="PANTHER" id="PTHR30309:SF0">
    <property type="entry name" value="GLYCEROL-3-PHOSPHATE ACYLTRANSFERASE-RELATED"/>
    <property type="match status" value="1"/>
</dbReference>
<evidence type="ECO:0000256" key="4">
    <source>
        <dbReference type="ARBA" id="ARBA00022692"/>
    </source>
</evidence>
<feature type="transmembrane region" description="Helical" evidence="10">
    <location>
        <begin position="6"/>
        <end position="27"/>
    </location>
</feature>
<keyword evidence="8 10" id="KW-0594">Phospholipid biosynthesis</keyword>
<dbReference type="NCBIfam" id="TIGR00023">
    <property type="entry name" value="glycerol-3-phosphate 1-O-acyltransferase PlsY"/>
    <property type="match status" value="1"/>
</dbReference>
<keyword evidence="3 10" id="KW-0808">Transferase</keyword>
<feature type="transmembrane region" description="Helical" evidence="10">
    <location>
        <begin position="80"/>
        <end position="97"/>
    </location>
</feature>
<dbReference type="GO" id="GO:0005886">
    <property type="term" value="C:plasma membrane"/>
    <property type="evidence" value="ECO:0007669"/>
    <property type="project" value="UniProtKB-SubCell"/>
</dbReference>
<feature type="transmembrane region" description="Helical" evidence="10">
    <location>
        <begin position="109"/>
        <end position="133"/>
    </location>
</feature>
<keyword evidence="9 10" id="KW-1208">Phospholipid metabolism</keyword>
<comment type="pathway">
    <text evidence="10">Lipid metabolism; phospholipid metabolism.</text>
</comment>
<evidence type="ECO:0000256" key="9">
    <source>
        <dbReference type="ARBA" id="ARBA00023264"/>
    </source>
</evidence>
<dbReference type="AlphaFoldDB" id="A0A2G5NSP1"/>
<dbReference type="UniPathway" id="UPA00085"/>
<keyword evidence="6 10" id="KW-0443">Lipid metabolism</keyword>
<evidence type="ECO:0000256" key="3">
    <source>
        <dbReference type="ARBA" id="ARBA00022679"/>
    </source>
</evidence>
<accession>A0A2G5NSP1</accession>
<dbReference type="EC" id="2.3.1.275" evidence="10"/>
<dbReference type="EMBL" id="MJBI02000001">
    <property type="protein sequence ID" value="RAI82706.1"/>
    <property type="molecule type" value="Genomic_DNA"/>
</dbReference>
<dbReference type="GO" id="GO:0043772">
    <property type="term" value="F:acyl-phosphate glycerol-3-phosphate acyltransferase activity"/>
    <property type="evidence" value="ECO:0007669"/>
    <property type="project" value="UniProtKB-UniRule"/>
</dbReference>
<protein>
    <recommendedName>
        <fullName evidence="10">Glycerol-3-phosphate acyltransferase</fullName>
    </recommendedName>
    <alternativeName>
        <fullName evidence="10">Acyl-PO4 G3P acyltransferase</fullName>
    </alternativeName>
    <alternativeName>
        <fullName evidence="10">Acyl-phosphate--glycerol-3-phosphate acyltransferase</fullName>
    </alternativeName>
    <alternativeName>
        <fullName evidence="10">G3P acyltransferase</fullName>
        <shortName evidence="10">GPAT</shortName>
        <ecNumber evidence="10">2.3.1.275</ecNumber>
    </alternativeName>
    <alternativeName>
        <fullName evidence="10">Lysophosphatidic acid synthase</fullName>
        <shortName evidence="10">LPA synthase</shortName>
    </alternativeName>
</protein>
<dbReference type="Pfam" id="PF02660">
    <property type="entry name" value="G3P_acyltransf"/>
    <property type="match status" value="1"/>
</dbReference>
<comment type="function">
    <text evidence="10">Catalyzes the transfer of an acyl group from acyl-phosphate (acyl-PO(4)) to glycerol-3-phosphate (G3P) to form lysophosphatidic acid (LPA). This enzyme utilizes acyl-phosphate as fatty acyl donor, but not acyl-CoA or acyl-ACP.</text>
</comment>
<evidence type="ECO:0000256" key="5">
    <source>
        <dbReference type="ARBA" id="ARBA00022989"/>
    </source>
</evidence>
<proteinExistence type="inferred from homology"/>
<evidence type="ECO:0000256" key="1">
    <source>
        <dbReference type="ARBA" id="ARBA00022475"/>
    </source>
</evidence>